<dbReference type="Proteomes" id="UP000631694">
    <property type="component" value="Unassembled WGS sequence"/>
</dbReference>
<dbReference type="AlphaFoldDB" id="A0A931I0R0"/>
<accession>A0A931I0R0</accession>
<evidence type="ECO:0000313" key="2">
    <source>
        <dbReference type="Proteomes" id="UP000631694"/>
    </source>
</evidence>
<proteinExistence type="predicted"/>
<evidence type="ECO:0000313" key="1">
    <source>
        <dbReference type="EMBL" id="MBH0237168.1"/>
    </source>
</evidence>
<name>A0A931I0R0_9HYPH</name>
<sequence length="108" mass="11586">MRATVLPGLIPLWGIAMEGGPETTAAICRALAAALRRERRRADHPGGGYDPARHLALRRALDAELERLAAAGRANWTQAGTQCRHALGALHKGRIGGIVHLPFRAFPP</sequence>
<organism evidence="1 2">
    <name type="scientific">Methylobrevis albus</name>
    <dbReference type="NCBI Taxonomy" id="2793297"/>
    <lineage>
        <taxon>Bacteria</taxon>
        <taxon>Pseudomonadati</taxon>
        <taxon>Pseudomonadota</taxon>
        <taxon>Alphaproteobacteria</taxon>
        <taxon>Hyphomicrobiales</taxon>
        <taxon>Pleomorphomonadaceae</taxon>
        <taxon>Methylobrevis</taxon>
    </lineage>
</organism>
<gene>
    <name evidence="1" type="ORF">I5731_04985</name>
</gene>
<keyword evidence="2" id="KW-1185">Reference proteome</keyword>
<comment type="caution">
    <text evidence="1">The sequence shown here is derived from an EMBL/GenBank/DDBJ whole genome shotgun (WGS) entry which is preliminary data.</text>
</comment>
<protein>
    <submittedName>
        <fullName evidence="1">Uncharacterized protein</fullName>
    </submittedName>
</protein>
<dbReference type="EMBL" id="JADZLT010000041">
    <property type="protein sequence ID" value="MBH0237168.1"/>
    <property type="molecule type" value="Genomic_DNA"/>
</dbReference>
<reference evidence="1" key="1">
    <citation type="submission" date="2020-12" db="EMBL/GenBank/DDBJ databases">
        <title>Methylobrevis albus sp. nov., isolated from fresh water lack sediment.</title>
        <authorList>
            <person name="Zou Q."/>
        </authorList>
    </citation>
    <scope>NUCLEOTIDE SEQUENCE</scope>
    <source>
        <strain evidence="1">L22</strain>
    </source>
</reference>